<keyword evidence="2" id="KW-0732">Signal</keyword>
<keyword evidence="1" id="KW-0175">Coiled coil</keyword>
<evidence type="ECO:0000313" key="4">
    <source>
        <dbReference type="Proteomes" id="UP000308891"/>
    </source>
</evidence>
<gene>
    <name evidence="3" type="ORF">E5K04_03590</name>
</gene>
<protein>
    <recommendedName>
        <fullName evidence="5">DUF4398 domain-containing protein</fullName>
    </recommendedName>
</protein>
<dbReference type="Proteomes" id="UP000308891">
    <property type="component" value="Unassembled WGS sequence"/>
</dbReference>
<feature type="coiled-coil region" evidence="1">
    <location>
        <begin position="46"/>
        <end position="80"/>
    </location>
</feature>
<sequence>MTRPLAAALFALATLPCLAGTNQALLSAQMAYQQADSQHSANQKRLAAAQEARRMAEARVIDAQALLQKAEGELAAAQGAAAASDATLREAATRLDAAWQAKQAAN</sequence>
<accession>A0A4T0V4B9</accession>
<dbReference type="EMBL" id="STGJ01000002">
    <property type="protein sequence ID" value="TIC86197.1"/>
    <property type="molecule type" value="Genomic_DNA"/>
</dbReference>
<keyword evidence="4" id="KW-1185">Reference proteome</keyword>
<proteinExistence type="predicted"/>
<dbReference type="RefSeq" id="WP_136551543.1">
    <property type="nucleotide sequence ID" value="NZ_STGJ01000002.1"/>
</dbReference>
<name>A0A4T0V4B9_9NEIS</name>
<reference evidence="3 4" key="1">
    <citation type="submission" date="2019-04" db="EMBL/GenBank/DDBJ databases">
        <title>Crenobacter sp. nov.</title>
        <authorList>
            <person name="Shi S."/>
        </authorList>
    </citation>
    <scope>NUCLEOTIDE SEQUENCE [LARGE SCALE GENOMIC DNA]</scope>
    <source>
        <strain evidence="3 4">GY 70310</strain>
    </source>
</reference>
<evidence type="ECO:0000256" key="1">
    <source>
        <dbReference type="SAM" id="Coils"/>
    </source>
</evidence>
<feature type="signal peptide" evidence="2">
    <location>
        <begin position="1"/>
        <end position="19"/>
    </location>
</feature>
<organism evidence="3 4">
    <name type="scientific">Crenobacter intestini</name>
    <dbReference type="NCBI Taxonomy" id="2563443"/>
    <lineage>
        <taxon>Bacteria</taxon>
        <taxon>Pseudomonadati</taxon>
        <taxon>Pseudomonadota</taxon>
        <taxon>Betaproteobacteria</taxon>
        <taxon>Neisseriales</taxon>
        <taxon>Neisseriaceae</taxon>
        <taxon>Crenobacter</taxon>
    </lineage>
</organism>
<comment type="caution">
    <text evidence="3">The sequence shown here is derived from an EMBL/GenBank/DDBJ whole genome shotgun (WGS) entry which is preliminary data.</text>
</comment>
<evidence type="ECO:0000256" key="2">
    <source>
        <dbReference type="SAM" id="SignalP"/>
    </source>
</evidence>
<evidence type="ECO:0008006" key="5">
    <source>
        <dbReference type="Google" id="ProtNLM"/>
    </source>
</evidence>
<feature type="chain" id="PRO_5020813555" description="DUF4398 domain-containing protein" evidence="2">
    <location>
        <begin position="20"/>
        <end position="106"/>
    </location>
</feature>
<evidence type="ECO:0000313" key="3">
    <source>
        <dbReference type="EMBL" id="TIC86197.1"/>
    </source>
</evidence>
<dbReference type="AlphaFoldDB" id="A0A4T0V4B9"/>